<evidence type="ECO:0000313" key="3">
    <source>
        <dbReference type="Proteomes" id="UP000000753"/>
    </source>
</evidence>
<accession>B8CTS3</accession>
<protein>
    <submittedName>
        <fullName evidence="2">Uncharacterized protein</fullName>
    </submittedName>
</protein>
<keyword evidence="1" id="KW-0472">Membrane</keyword>
<proteinExistence type="predicted"/>
<evidence type="ECO:0000313" key="2">
    <source>
        <dbReference type="EMBL" id="ACJ31317.1"/>
    </source>
</evidence>
<keyword evidence="3" id="KW-1185">Reference proteome</keyword>
<keyword evidence="1" id="KW-0812">Transmembrane</keyword>
<dbReference type="KEGG" id="swp:swp_4681"/>
<dbReference type="HOGENOM" id="CLU_3383753_0_0_6"/>
<dbReference type="EMBL" id="CP000472">
    <property type="protein sequence ID" value="ACJ31317.1"/>
    <property type="molecule type" value="Genomic_DNA"/>
</dbReference>
<sequence>MAHSMINILSLAMTVVIEFSSVAALHINIKRLN</sequence>
<dbReference type="Proteomes" id="UP000000753">
    <property type="component" value="Chromosome"/>
</dbReference>
<feature type="transmembrane region" description="Helical" evidence="1">
    <location>
        <begin position="6"/>
        <end position="27"/>
    </location>
</feature>
<dbReference type="AlphaFoldDB" id="B8CTS3"/>
<gene>
    <name evidence="2" type="ordered locus">swp_4681</name>
</gene>
<organism evidence="2 3">
    <name type="scientific">Shewanella piezotolerans (strain WP3 / JCM 13877)</name>
    <dbReference type="NCBI Taxonomy" id="225849"/>
    <lineage>
        <taxon>Bacteria</taxon>
        <taxon>Pseudomonadati</taxon>
        <taxon>Pseudomonadota</taxon>
        <taxon>Gammaproteobacteria</taxon>
        <taxon>Alteromonadales</taxon>
        <taxon>Shewanellaceae</taxon>
        <taxon>Shewanella</taxon>
    </lineage>
</organism>
<evidence type="ECO:0000256" key="1">
    <source>
        <dbReference type="SAM" id="Phobius"/>
    </source>
</evidence>
<reference evidence="2 3" key="1">
    <citation type="journal article" date="2008" name="PLoS ONE">
        <title>Environmental adaptation: genomic analysis of the piezotolerant and psychrotolerant deep-sea iron reducing bacterium Shewanella piezotolerans WP3.</title>
        <authorList>
            <person name="Wang F."/>
            <person name="Wang J."/>
            <person name="Jian H."/>
            <person name="Zhang B."/>
            <person name="Li S."/>
            <person name="Wang F."/>
            <person name="Zeng X."/>
            <person name="Gao L."/>
            <person name="Bartlett D.H."/>
            <person name="Yu J."/>
            <person name="Hu S."/>
            <person name="Xiao X."/>
        </authorList>
    </citation>
    <scope>NUCLEOTIDE SEQUENCE [LARGE SCALE GENOMIC DNA]</scope>
    <source>
        <strain evidence="3">WP3 / JCM 13877</strain>
    </source>
</reference>
<name>B8CTS3_SHEPW</name>
<keyword evidence="1" id="KW-1133">Transmembrane helix</keyword>